<reference evidence="1" key="1">
    <citation type="submission" date="2017-05" db="UniProtKB">
        <authorList>
            <consortium name="EnsemblMetazoa"/>
        </authorList>
    </citation>
    <scope>IDENTIFICATION</scope>
</reference>
<dbReference type="OMA" id="SKITHSE"/>
<evidence type="ECO:0008006" key="2">
    <source>
        <dbReference type="Google" id="ProtNLM"/>
    </source>
</evidence>
<dbReference type="AlphaFoldDB" id="A0A1X7V1G4"/>
<dbReference type="SUPFAM" id="SSF56672">
    <property type="entry name" value="DNA/RNA polymerases"/>
    <property type="match status" value="1"/>
</dbReference>
<dbReference type="PANTHER" id="PTHR37984">
    <property type="entry name" value="PROTEIN CBG26694"/>
    <property type="match status" value="1"/>
</dbReference>
<dbReference type="InParanoid" id="A0A1X7V1G4"/>
<evidence type="ECO:0000313" key="1">
    <source>
        <dbReference type="EnsemblMetazoa" id="Aqu2.1.33853_001"/>
    </source>
</evidence>
<dbReference type="EnsemblMetazoa" id="Aqu2.1.33853_001">
    <property type="protein sequence ID" value="Aqu2.1.33853_001"/>
    <property type="gene ID" value="Aqu2.1.33853"/>
</dbReference>
<protein>
    <recommendedName>
        <fullName evidence="2">Reverse transcriptase domain-containing protein</fullName>
    </recommendedName>
</protein>
<dbReference type="PANTHER" id="PTHR37984:SF5">
    <property type="entry name" value="PROTEIN NYNRIN-LIKE"/>
    <property type="match status" value="1"/>
</dbReference>
<dbReference type="eggNOG" id="KOG0017">
    <property type="taxonomic scope" value="Eukaryota"/>
</dbReference>
<dbReference type="Gene3D" id="3.30.70.270">
    <property type="match status" value="1"/>
</dbReference>
<organism evidence="1">
    <name type="scientific">Amphimedon queenslandica</name>
    <name type="common">Sponge</name>
    <dbReference type="NCBI Taxonomy" id="400682"/>
    <lineage>
        <taxon>Eukaryota</taxon>
        <taxon>Metazoa</taxon>
        <taxon>Porifera</taxon>
        <taxon>Demospongiae</taxon>
        <taxon>Heteroscleromorpha</taxon>
        <taxon>Haplosclerida</taxon>
        <taxon>Niphatidae</taxon>
        <taxon>Amphimedon</taxon>
    </lineage>
</organism>
<name>A0A1X7V1G4_AMPQE</name>
<proteinExistence type="predicted"/>
<dbReference type="InterPro" id="IPR050951">
    <property type="entry name" value="Retrovirus_Pol_polyprotein"/>
</dbReference>
<accession>A0A1X7V1G4</accession>
<dbReference type="Gene3D" id="3.10.10.10">
    <property type="entry name" value="HIV Type 1 Reverse Transcriptase, subunit A, domain 1"/>
    <property type="match status" value="1"/>
</dbReference>
<dbReference type="InterPro" id="IPR043128">
    <property type="entry name" value="Rev_trsase/Diguanyl_cyclase"/>
</dbReference>
<sequence length="134" mass="14930">MFVDLQSTPIFHKACLVPYALKAKVEAELDHLQEHGIIKPVCFADWAAPIVPVIKRDGSIRICGDYKVTANRVTKLDKYPLPHIEDLLASLSDGTNFSKLDLSHAYQNIELEESFAGSTEEGHLARLSDVLKLE</sequence>
<dbReference type="InterPro" id="IPR043502">
    <property type="entry name" value="DNA/RNA_pol_sf"/>
</dbReference>